<keyword evidence="2" id="KW-0805">Transcription regulation</keyword>
<evidence type="ECO:0000259" key="7">
    <source>
        <dbReference type="PROSITE" id="PS50110"/>
    </source>
</evidence>
<evidence type="ECO:0000256" key="5">
    <source>
        <dbReference type="PROSITE-ProRule" id="PRU00169"/>
    </source>
</evidence>
<dbReference type="SMART" id="SM00421">
    <property type="entry name" value="HTH_LUXR"/>
    <property type="match status" value="1"/>
</dbReference>
<evidence type="ECO:0000313" key="9">
    <source>
        <dbReference type="Proteomes" id="UP001179121"/>
    </source>
</evidence>
<feature type="domain" description="Response regulatory" evidence="7">
    <location>
        <begin position="4"/>
        <end position="120"/>
    </location>
</feature>
<dbReference type="RefSeq" id="WP_289268390.1">
    <property type="nucleotide sequence ID" value="NZ_OX365700.1"/>
</dbReference>
<dbReference type="AlphaFoldDB" id="A0AA86MYL2"/>
<dbReference type="InterPro" id="IPR011006">
    <property type="entry name" value="CheY-like_superfamily"/>
</dbReference>
<keyword evidence="4" id="KW-0804">Transcription</keyword>
<dbReference type="Pfam" id="PF00072">
    <property type="entry name" value="Response_reg"/>
    <property type="match status" value="1"/>
</dbReference>
<dbReference type="InterPro" id="IPR058245">
    <property type="entry name" value="NreC/VraR/RcsB-like_REC"/>
</dbReference>
<keyword evidence="9" id="KW-1185">Reference proteome</keyword>
<sequence length="227" mass="24245">MTIRVLLADDHAVLRAGLAMLLNAQSDMEVAGEAGNGAEAVRSVQTTAPDLVVMDLSMGEHSGLEAISKVRSSSVGTKVLVLSMHTDASYVRMALAAGASGYVAKSVADTELLTAIRAVAQGRTFVDLAFEAQAVRSEVMEEYRQESESRPADPIRRLSGREREVLSRVAQGFTNSQIAESLGISVKSIETYRARVLEKLGLRTRAELVRFALGSGLLTSERGVHGA</sequence>
<dbReference type="GO" id="GO:0006355">
    <property type="term" value="P:regulation of DNA-templated transcription"/>
    <property type="evidence" value="ECO:0007669"/>
    <property type="project" value="InterPro"/>
</dbReference>
<dbReference type="CDD" id="cd17535">
    <property type="entry name" value="REC_NarL-like"/>
    <property type="match status" value="1"/>
</dbReference>
<dbReference type="GO" id="GO:0003677">
    <property type="term" value="F:DNA binding"/>
    <property type="evidence" value="ECO:0007669"/>
    <property type="project" value="UniProtKB-KW"/>
</dbReference>
<evidence type="ECO:0000256" key="1">
    <source>
        <dbReference type="ARBA" id="ARBA00022553"/>
    </source>
</evidence>
<evidence type="ECO:0000256" key="2">
    <source>
        <dbReference type="ARBA" id="ARBA00023015"/>
    </source>
</evidence>
<protein>
    <submittedName>
        <fullName evidence="8">Oxygen regulatory protein NreC</fullName>
    </submittedName>
</protein>
<evidence type="ECO:0000256" key="4">
    <source>
        <dbReference type="ARBA" id="ARBA00023163"/>
    </source>
</evidence>
<evidence type="ECO:0000256" key="3">
    <source>
        <dbReference type="ARBA" id="ARBA00023125"/>
    </source>
</evidence>
<dbReference type="KEGG" id="nti:DNFV4_01899"/>
<dbReference type="InterPro" id="IPR016032">
    <property type="entry name" value="Sig_transdc_resp-reg_C-effctor"/>
</dbReference>
<dbReference type="GO" id="GO:0000160">
    <property type="term" value="P:phosphorelay signal transduction system"/>
    <property type="evidence" value="ECO:0007669"/>
    <property type="project" value="InterPro"/>
</dbReference>
<keyword evidence="1 5" id="KW-0597">Phosphoprotein</keyword>
<dbReference type="Proteomes" id="UP001179121">
    <property type="component" value="Chromosome"/>
</dbReference>
<dbReference type="Pfam" id="PF00196">
    <property type="entry name" value="GerE"/>
    <property type="match status" value="1"/>
</dbReference>
<keyword evidence="3" id="KW-0238">DNA-binding</keyword>
<dbReference type="InterPro" id="IPR001789">
    <property type="entry name" value="Sig_transdc_resp-reg_receiver"/>
</dbReference>
<dbReference type="InterPro" id="IPR039420">
    <property type="entry name" value="WalR-like"/>
</dbReference>
<dbReference type="EMBL" id="OX365700">
    <property type="protein sequence ID" value="CAI4031477.1"/>
    <property type="molecule type" value="Genomic_DNA"/>
</dbReference>
<evidence type="ECO:0000259" key="6">
    <source>
        <dbReference type="PROSITE" id="PS50043"/>
    </source>
</evidence>
<evidence type="ECO:0000313" key="8">
    <source>
        <dbReference type="EMBL" id="CAI4031477.1"/>
    </source>
</evidence>
<dbReference type="SUPFAM" id="SSF46894">
    <property type="entry name" value="C-terminal effector domain of the bipartite response regulators"/>
    <property type="match status" value="1"/>
</dbReference>
<organism evidence="8 9">
    <name type="scientific">Nitrospira tepida</name>
    <dbReference type="NCBI Taxonomy" id="2973512"/>
    <lineage>
        <taxon>Bacteria</taxon>
        <taxon>Pseudomonadati</taxon>
        <taxon>Nitrospirota</taxon>
        <taxon>Nitrospiria</taxon>
        <taxon>Nitrospirales</taxon>
        <taxon>Nitrospiraceae</taxon>
        <taxon>Nitrospira</taxon>
    </lineage>
</organism>
<gene>
    <name evidence="8" type="ORF">DNFV4_01899</name>
</gene>
<dbReference type="PROSITE" id="PS50110">
    <property type="entry name" value="RESPONSE_REGULATORY"/>
    <property type="match status" value="1"/>
</dbReference>
<dbReference type="PROSITE" id="PS00622">
    <property type="entry name" value="HTH_LUXR_1"/>
    <property type="match status" value="1"/>
</dbReference>
<dbReference type="InterPro" id="IPR000792">
    <property type="entry name" value="Tscrpt_reg_LuxR_C"/>
</dbReference>
<dbReference type="PROSITE" id="PS50043">
    <property type="entry name" value="HTH_LUXR_2"/>
    <property type="match status" value="1"/>
</dbReference>
<name>A0AA86MYL2_9BACT</name>
<dbReference type="CDD" id="cd06170">
    <property type="entry name" value="LuxR_C_like"/>
    <property type="match status" value="1"/>
</dbReference>
<dbReference type="PANTHER" id="PTHR43214:SF24">
    <property type="entry name" value="TRANSCRIPTIONAL REGULATORY PROTEIN NARL-RELATED"/>
    <property type="match status" value="1"/>
</dbReference>
<feature type="modified residue" description="4-aspartylphosphate" evidence="5">
    <location>
        <position position="55"/>
    </location>
</feature>
<dbReference type="PANTHER" id="PTHR43214">
    <property type="entry name" value="TWO-COMPONENT RESPONSE REGULATOR"/>
    <property type="match status" value="1"/>
</dbReference>
<reference evidence="8" key="1">
    <citation type="submission" date="2022-10" db="EMBL/GenBank/DDBJ databases">
        <authorList>
            <person name="Koch H."/>
        </authorList>
    </citation>
    <scope>NUCLEOTIDE SEQUENCE</scope>
    <source>
        <strain evidence="8">DNF</strain>
    </source>
</reference>
<dbReference type="Gene3D" id="3.40.50.2300">
    <property type="match status" value="1"/>
</dbReference>
<proteinExistence type="predicted"/>
<dbReference type="SMART" id="SM00448">
    <property type="entry name" value="REC"/>
    <property type="match status" value="1"/>
</dbReference>
<dbReference type="SUPFAM" id="SSF52172">
    <property type="entry name" value="CheY-like"/>
    <property type="match status" value="1"/>
</dbReference>
<accession>A0AA86MYL2</accession>
<feature type="domain" description="HTH luxR-type" evidence="6">
    <location>
        <begin position="151"/>
        <end position="216"/>
    </location>
</feature>
<dbReference type="PRINTS" id="PR00038">
    <property type="entry name" value="HTHLUXR"/>
</dbReference>